<evidence type="ECO:0000313" key="2">
    <source>
        <dbReference type="EMBL" id="KIP10940.1"/>
    </source>
</evidence>
<accession>A0A0C3SEU4</accession>
<proteinExistence type="predicted"/>
<keyword evidence="3" id="KW-1185">Reference proteome</keyword>
<reference evidence="2 3" key="1">
    <citation type="journal article" date="2014" name="PLoS Genet.">
        <title>Analysis of the Phlebiopsis gigantea genome, transcriptome and secretome provides insight into its pioneer colonization strategies of wood.</title>
        <authorList>
            <person name="Hori C."/>
            <person name="Ishida T."/>
            <person name="Igarashi K."/>
            <person name="Samejima M."/>
            <person name="Suzuki H."/>
            <person name="Master E."/>
            <person name="Ferreira P."/>
            <person name="Ruiz-Duenas F.J."/>
            <person name="Held B."/>
            <person name="Canessa P."/>
            <person name="Larrondo L.F."/>
            <person name="Schmoll M."/>
            <person name="Druzhinina I.S."/>
            <person name="Kubicek C.P."/>
            <person name="Gaskell J.A."/>
            <person name="Kersten P."/>
            <person name="St John F."/>
            <person name="Glasner J."/>
            <person name="Sabat G."/>
            <person name="Splinter BonDurant S."/>
            <person name="Syed K."/>
            <person name="Yadav J."/>
            <person name="Mgbeahuruike A.C."/>
            <person name="Kovalchuk A."/>
            <person name="Asiegbu F.O."/>
            <person name="Lackner G."/>
            <person name="Hoffmeister D."/>
            <person name="Rencoret J."/>
            <person name="Gutierrez A."/>
            <person name="Sun H."/>
            <person name="Lindquist E."/>
            <person name="Barry K."/>
            <person name="Riley R."/>
            <person name="Grigoriev I.V."/>
            <person name="Henrissat B."/>
            <person name="Kues U."/>
            <person name="Berka R.M."/>
            <person name="Martinez A.T."/>
            <person name="Covert S.F."/>
            <person name="Blanchette R.A."/>
            <person name="Cullen D."/>
        </authorList>
    </citation>
    <scope>NUCLEOTIDE SEQUENCE [LARGE SCALE GENOMIC DNA]</scope>
    <source>
        <strain evidence="2 3">11061_1 CR5-6</strain>
    </source>
</reference>
<name>A0A0C3SEU4_PHLG1</name>
<dbReference type="SUPFAM" id="SSF50475">
    <property type="entry name" value="FMN-binding split barrel"/>
    <property type="match status" value="1"/>
</dbReference>
<protein>
    <recommendedName>
        <fullName evidence="4">Pyridoxamine 5'-phosphate oxidase putative domain-containing protein</fullName>
    </recommendedName>
</protein>
<dbReference type="Gene3D" id="2.30.110.10">
    <property type="entry name" value="Electron Transport, Fmn-binding Protein, Chain A"/>
    <property type="match status" value="1"/>
</dbReference>
<dbReference type="PANTHER" id="PTHR39336:SF3">
    <property type="entry name" value="PYRIDOXAMINE PHOSPHATE OXIDASE"/>
    <property type="match status" value="1"/>
</dbReference>
<evidence type="ECO:0000313" key="3">
    <source>
        <dbReference type="Proteomes" id="UP000053257"/>
    </source>
</evidence>
<dbReference type="EMBL" id="KN840450">
    <property type="protein sequence ID" value="KIP10940.1"/>
    <property type="molecule type" value="Genomic_DNA"/>
</dbReference>
<keyword evidence="1" id="KW-1133">Transmembrane helix</keyword>
<dbReference type="PANTHER" id="PTHR39336">
    <property type="entry name" value="PYRIDOXAMINE PHOSPHATE OXIDASE FAMILY PROTEIN (AFU_ORTHOLOGUE AFUA_6G11440)"/>
    <property type="match status" value="1"/>
</dbReference>
<evidence type="ECO:0000256" key="1">
    <source>
        <dbReference type="SAM" id="Phobius"/>
    </source>
</evidence>
<keyword evidence="1" id="KW-0812">Transmembrane</keyword>
<keyword evidence="1" id="KW-0472">Membrane</keyword>
<gene>
    <name evidence="2" type="ORF">PHLGIDRAFT_64839</name>
</gene>
<dbReference type="STRING" id="745531.A0A0C3SEU4"/>
<evidence type="ECO:0008006" key="4">
    <source>
        <dbReference type="Google" id="ProtNLM"/>
    </source>
</evidence>
<dbReference type="OrthoDB" id="539398at2759"/>
<dbReference type="Proteomes" id="UP000053257">
    <property type="component" value="Unassembled WGS sequence"/>
</dbReference>
<sequence length="274" mass="30638">MGEFYDEIPDDEKLIEWIKDQKIFHVASAPLKGGHVNVSPKGQPTFKLVNRKAVWYLDLTGSGNETISHMYEPGNGRMTILFEAFEGPPRILRLFGRGQIIERNTPEFDRLMSGEKPEGAEFDYPTPEMQPGARAIIWLDIEKVGTSCGYAVPFMKFEGHRDVLKNWSVTLEKNDSQAEDPYALPMKKGLKAYWLHFNTWSMDGLPGFKQVEHKANTGLVNKIMTDVGLDPSKMTNSVSMEKWSILLVGAVLGFGLSTLVNGNISSIAGKLLKT</sequence>
<organism evidence="2 3">
    <name type="scientific">Phlebiopsis gigantea (strain 11061_1 CR5-6)</name>
    <name type="common">White-rot fungus</name>
    <name type="synonym">Peniophora gigantea</name>
    <dbReference type="NCBI Taxonomy" id="745531"/>
    <lineage>
        <taxon>Eukaryota</taxon>
        <taxon>Fungi</taxon>
        <taxon>Dikarya</taxon>
        <taxon>Basidiomycota</taxon>
        <taxon>Agaricomycotina</taxon>
        <taxon>Agaricomycetes</taxon>
        <taxon>Polyporales</taxon>
        <taxon>Phanerochaetaceae</taxon>
        <taxon>Phlebiopsis</taxon>
    </lineage>
</organism>
<feature type="transmembrane region" description="Helical" evidence="1">
    <location>
        <begin position="243"/>
        <end position="264"/>
    </location>
</feature>
<dbReference type="AlphaFoldDB" id="A0A0C3SEU4"/>
<dbReference type="InterPro" id="IPR012349">
    <property type="entry name" value="Split_barrel_FMN-bd"/>
</dbReference>
<dbReference type="HOGENOM" id="CLU_054794_2_0_1"/>